<feature type="transmembrane region" description="Helical" evidence="1">
    <location>
        <begin position="204"/>
        <end position="222"/>
    </location>
</feature>
<dbReference type="AlphaFoldDB" id="A0A3P7RV81"/>
<gene>
    <name evidence="2" type="ORF">PATL70BA_0782</name>
</gene>
<keyword evidence="3" id="KW-1185">Reference proteome</keyword>
<accession>A0A3P7RV81</accession>
<feature type="transmembrane region" description="Helical" evidence="1">
    <location>
        <begin position="167"/>
        <end position="197"/>
    </location>
</feature>
<dbReference type="KEGG" id="cbar:PATL70BA_0782"/>
<feature type="transmembrane region" description="Helical" evidence="1">
    <location>
        <begin position="91"/>
        <end position="109"/>
    </location>
</feature>
<keyword evidence="1" id="KW-1133">Transmembrane helix</keyword>
<evidence type="ECO:0000313" key="3">
    <source>
        <dbReference type="Proteomes" id="UP000279029"/>
    </source>
</evidence>
<proteinExistence type="predicted"/>
<evidence type="ECO:0000313" key="2">
    <source>
        <dbReference type="EMBL" id="VDN46652.1"/>
    </source>
</evidence>
<keyword evidence="1" id="KW-0812">Transmembrane</keyword>
<organism evidence="2 3">
    <name type="scientific">Petrocella atlantisensis</name>
    <dbReference type="NCBI Taxonomy" id="2173034"/>
    <lineage>
        <taxon>Bacteria</taxon>
        <taxon>Bacillati</taxon>
        <taxon>Bacillota</taxon>
        <taxon>Clostridia</taxon>
        <taxon>Lachnospirales</taxon>
        <taxon>Vallitaleaceae</taxon>
        <taxon>Petrocella</taxon>
    </lineage>
</organism>
<feature type="transmembrane region" description="Helical" evidence="1">
    <location>
        <begin position="54"/>
        <end position="79"/>
    </location>
</feature>
<keyword evidence="1" id="KW-0472">Membrane</keyword>
<dbReference type="EMBL" id="LR130778">
    <property type="protein sequence ID" value="VDN46652.1"/>
    <property type="molecule type" value="Genomic_DNA"/>
</dbReference>
<feature type="transmembrane region" description="Helical" evidence="1">
    <location>
        <begin position="129"/>
        <end position="147"/>
    </location>
</feature>
<protein>
    <submittedName>
        <fullName evidence="2">Uncharacterized protein</fullName>
    </submittedName>
</protein>
<evidence type="ECO:0000256" key="1">
    <source>
        <dbReference type="SAM" id="Phobius"/>
    </source>
</evidence>
<reference evidence="2 3" key="1">
    <citation type="submission" date="2018-09" db="EMBL/GenBank/DDBJ databases">
        <authorList>
            <person name="Postec A."/>
        </authorList>
    </citation>
    <scope>NUCLEOTIDE SEQUENCE [LARGE SCALE GENOMIC DNA]</scope>
    <source>
        <strain evidence="2">70B-A</strain>
    </source>
</reference>
<dbReference type="Proteomes" id="UP000279029">
    <property type="component" value="Chromosome"/>
</dbReference>
<feature type="transmembrane region" description="Helical" evidence="1">
    <location>
        <begin position="228"/>
        <end position="254"/>
    </location>
</feature>
<feature type="transmembrane region" description="Helical" evidence="1">
    <location>
        <begin position="24"/>
        <end position="47"/>
    </location>
</feature>
<name>A0A3P7RV81_9FIRM</name>
<sequence>MALVIAGILITVFKLPMPVINGDTSYIFIMTIMSGAAISILLGIIAWNLRLSKLMVFGAVFLFLYLNYVTQIMEALYFVPGVVTWEVLPTILLQQFVMAIMIAAGVVFLYKRKGPSKSKSLYNRGLLDWIFRIVISIGSYVAFYYLFGRLNAFLFTEGYYLSQIDGLYMPSGNVILVLEIVRSALIVISILPIILFLELPVKKVMILSGLSLFVLGGLLPMLQQIGSLPMVLIITSSVEMFFQFFLTAVVTTLAMHYGDKEIHSEYDFS</sequence>